<evidence type="ECO:0000259" key="14">
    <source>
        <dbReference type="PROSITE" id="PS51236"/>
    </source>
</evidence>
<feature type="chain" id="PRO_5032477809" description="Thrombospondin" evidence="12">
    <location>
        <begin position="23"/>
        <end position="1058"/>
    </location>
</feature>
<feature type="compositionally biased region" description="Basic and acidic residues" evidence="11">
    <location>
        <begin position="670"/>
        <end position="682"/>
    </location>
</feature>
<dbReference type="Gene3D" id="2.60.120.200">
    <property type="match status" value="1"/>
</dbReference>
<accession>A0A834INC7</accession>
<feature type="repeat" description="TSP type-3" evidence="10">
    <location>
        <begin position="639"/>
        <end position="674"/>
    </location>
</feature>
<dbReference type="InterPro" id="IPR001881">
    <property type="entry name" value="EGF-like_Ca-bd_dom"/>
</dbReference>
<comment type="caution">
    <text evidence="15">The sequence shown here is derived from an EMBL/GenBank/DDBJ whole genome shotgun (WGS) entry which is preliminary data.</text>
</comment>
<evidence type="ECO:0000256" key="8">
    <source>
        <dbReference type="ARBA" id="ARBA00023180"/>
    </source>
</evidence>
<protein>
    <recommendedName>
        <fullName evidence="17">Thrombospondin</fullName>
    </recommendedName>
</protein>
<dbReference type="Pfam" id="PF02412">
    <property type="entry name" value="TSP_3"/>
    <property type="match status" value="7"/>
</dbReference>
<keyword evidence="6" id="KW-0130">Cell adhesion</keyword>
<evidence type="ECO:0000256" key="7">
    <source>
        <dbReference type="ARBA" id="ARBA00023157"/>
    </source>
</evidence>
<reference evidence="15" key="1">
    <citation type="submission" date="2020-08" db="EMBL/GenBank/DDBJ databases">
        <title>Genome sequencing and assembly of the red palm weevil Rhynchophorus ferrugineus.</title>
        <authorList>
            <person name="Dias G.B."/>
            <person name="Bergman C.M."/>
            <person name="Manee M."/>
        </authorList>
    </citation>
    <scope>NUCLEOTIDE SEQUENCE</scope>
    <source>
        <strain evidence="15">AA-2017</strain>
        <tissue evidence="15">Whole larva</tissue>
    </source>
</reference>
<dbReference type="InterPro" id="IPR017897">
    <property type="entry name" value="Thrombospondin_3_rpt"/>
</dbReference>
<dbReference type="SMART" id="SM00181">
    <property type="entry name" value="EGF"/>
    <property type="match status" value="6"/>
</dbReference>
<dbReference type="Gene3D" id="2.10.25.10">
    <property type="entry name" value="Laminin"/>
    <property type="match status" value="5"/>
</dbReference>
<dbReference type="PROSITE" id="PS50026">
    <property type="entry name" value="EGF_3"/>
    <property type="match status" value="3"/>
</dbReference>
<evidence type="ECO:0000256" key="9">
    <source>
        <dbReference type="PROSITE-ProRule" id="PRU00076"/>
    </source>
</evidence>
<dbReference type="InterPro" id="IPR008859">
    <property type="entry name" value="Thrombospondin_C"/>
</dbReference>
<feature type="disulfide bond" evidence="9">
    <location>
        <begin position="374"/>
        <end position="391"/>
    </location>
</feature>
<organism evidence="15 16">
    <name type="scientific">Rhynchophorus ferrugineus</name>
    <name type="common">Red palm weevil</name>
    <name type="synonym">Curculio ferrugineus</name>
    <dbReference type="NCBI Taxonomy" id="354439"/>
    <lineage>
        <taxon>Eukaryota</taxon>
        <taxon>Metazoa</taxon>
        <taxon>Ecdysozoa</taxon>
        <taxon>Arthropoda</taxon>
        <taxon>Hexapoda</taxon>
        <taxon>Insecta</taxon>
        <taxon>Pterygota</taxon>
        <taxon>Neoptera</taxon>
        <taxon>Endopterygota</taxon>
        <taxon>Coleoptera</taxon>
        <taxon>Polyphaga</taxon>
        <taxon>Cucujiformia</taxon>
        <taxon>Curculionidae</taxon>
        <taxon>Dryophthorinae</taxon>
        <taxon>Rhynchophorus</taxon>
    </lineage>
</organism>
<dbReference type="GO" id="GO:0005509">
    <property type="term" value="F:calcium ion binding"/>
    <property type="evidence" value="ECO:0007669"/>
    <property type="project" value="UniProtKB-UniRule"/>
</dbReference>
<keyword evidence="4" id="KW-0677">Repeat</keyword>
<dbReference type="Proteomes" id="UP000625711">
    <property type="component" value="Unassembled WGS sequence"/>
</dbReference>
<dbReference type="FunFam" id="2.60.120.200:FF:000002">
    <property type="entry name" value="Thrombospondin 3"/>
    <property type="match status" value="1"/>
</dbReference>
<comment type="similarity">
    <text evidence="1">Belongs to the thrombospondin family.</text>
</comment>
<name>A0A834INC7_RHYFE</name>
<dbReference type="GO" id="GO:0007155">
    <property type="term" value="P:cell adhesion"/>
    <property type="evidence" value="ECO:0007669"/>
    <property type="project" value="UniProtKB-KW"/>
</dbReference>
<dbReference type="InterPro" id="IPR028974">
    <property type="entry name" value="TSP_type-3_rpt"/>
</dbReference>
<feature type="domain" description="EGF-like" evidence="13">
    <location>
        <begin position="505"/>
        <end position="545"/>
    </location>
</feature>
<feature type="signal peptide" evidence="12">
    <location>
        <begin position="1"/>
        <end position="22"/>
    </location>
</feature>
<feature type="repeat" description="TSP type-3" evidence="10">
    <location>
        <begin position="698"/>
        <end position="735"/>
    </location>
</feature>
<dbReference type="EMBL" id="JAACXV010000267">
    <property type="protein sequence ID" value="KAF7280960.1"/>
    <property type="molecule type" value="Genomic_DNA"/>
</dbReference>
<dbReference type="FunFam" id="4.10.1080.10:FF:000001">
    <property type="entry name" value="Thrombospondin 3"/>
    <property type="match status" value="1"/>
</dbReference>
<keyword evidence="3 12" id="KW-0732">Signal</keyword>
<proteinExistence type="inferred from homology"/>
<evidence type="ECO:0000256" key="10">
    <source>
        <dbReference type="PROSITE-ProRule" id="PRU00634"/>
    </source>
</evidence>
<dbReference type="OrthoDB" id="14563at2759"/>
<evidence type="ECO:0000256" key="2">
    <source>
        <dbReference type="ARBA" id="ARBA00022536"/>
    </source>
</evidence>
<comment type="caution">
    <text evidence="9">Lacks conserved residue(s) required for the propagation of feature annotation.</text>
</comment>
<evidence type="ECO:0000256" key="12">
    <source>
        <dbReference type="SAM" id="SignalP"/>
    </source>
</evidence>
<dbReference type="PROSITE" id="PS51234">
    <property type="entry name" value="TSP3"/>
    <property type="match status" value="3"/>
</dbReference>
<dbReference type="InterPro" id="IPR009030">
    <property type="entry name" value="Growth_fac_rcpt_cys_sf"/>
</dbReference>
<feature type="domain" description="EGF-like" evidence="13">
    <location>
        <begin position="407"/>
        <end position="445"/>
    </location>
</feature>
<dbReference type="FunFam" id="2.10.25.10:FF:000025">
    <property type="entry name" value="Thrombospondin 3"/>
    <property type="match status" value="1"/>
</dbReference>
<keyword evidence="16" id="KW-1185">Reference proteome</keyword>
<keyword evidence="7 9" id="KW-1015">Disulfide bond</keyword>
<feature type="compositionally biased region" description="Basic and acidic residues" evidence="11">
    <location>
        <begin position="717"/>
        <end position="739"/>
    </location>
</feature>
<dbReference type="SMART" id="SM00179">
    <property type="entry name" value="EGF_CA"/>
    <property type="match status" value="4"/>
</dbReference>
<dbReference type="CDD" id="cd00054">
    <property type="entry name" value="EGF_CA"/>
    <property type="match status" value="2"/>
</dbReference>
<evidence type="ECO:0000256" key="5">
    <source>
        <dbReference type="ARBA" id="ARBA00022837"/>
    </source>
</evidence>
<dbReference type="Pfam" id="PF05735">
    <property type="entry name" value="TSP_C"/>
    <property type="match status" value="1"/>
</dbReference>
<dbReference type="PROSITE" id="PS51236">
    <property type="entry name" value="TSP_CTER"/>
    <property type="match status" value="1"/>
</dbReference>
<evidence type="ECO:0000256" key="11">
    <source>
        <dbReference type="SAM" id="MobiDB-lite"/>
    </source>
</evidence>
<keyword evidence="2 9" id="KW-0245">EGF-like domain</keyword>
<dbReference type="GO" id="GO:0005576">
    <property type="term" value="C:extracellular region"/>
    <property type="evidence" value="ECO:0007669"/>
    <property type="project" value="InterPro"/>
</dbReference>
<dbReference type="Gene3D" id="4.10.1080.10">
    <property type="entry name" value="TSP type-3 repeat"/>
    <property type="match status" value="2"/>
</dbReference>
<dbReference type="PROSITE" id="PS01186">
    <property type="entry name" value="EGF_2"/>
    <property type="match status" value="1"/>
</dbReference>
<dbReference type="AlphaFoldDB" id="A0A834INC7"/>
<dbReference type="SUPFAM" id="SSF57184">
    <property type="entry name" value="Growth factor receptor domain"/>
    <property type="match status" value="1"/>
</dbReference>
<evidence type="ECO:0000313" key="15">
    <source>
        <dbReference type="EMBL" id="KAF7280960.1"/>
    </source>
</evidence>
<feature type="domain" description="TSP C-terminal" evidence="14">
    <location>
        <begin position="811"/>
        <end position="1025"/>
    </location>
</feature>
<feature type="domain" description="EGF-like" evidence="13">
    <location>
        <begin position="365"/>
        <end position="406"/>
    </location>
</feature>
<gene>
    <name evidence="15" type="ORF">GWI33_005293</name>
</gene>
<dbReference type="InterPro" id="IPR013320">
    <property type="entry name" value="ConA-like_dom_sf"/>
</dbReference>
<keyword evidence="5 10" id="KW-0106">Calcium</keyword>
<evidence type="ECO:0000256" key="4">
    <source>
        <dbReference type="ARBA" id="ARBA00022737"/>
    </source>
</evidence>
<dbReference type="SUPFAM" id="SSF103647">
    <property type="entry name" value="TSP type-3 repeat"/>
    <property type="match status" value="3"/>
</dbReference>
<feature type="compositionally biased region" description="Acidic residues" evidence="11">
    <location>
        <begin position="698"/>
        <end position="716"/>
    </location>
</feature>
<dbReference type="PROSITE" id="PS01187">
    <property type="entry name" value="EGF_CA"/>
    <property type="match status" value="1"/>
</dbReference>
<dbReference type="InterPro" id="IPR000742">
    <property type="entry name" value="EGF"/>
</dbReference>
<evidence type="ECO:0008006" key="17">
    <source>
        <dbReference type="Google" id="ProtNLM"/>
    </source>
</evidence>
<evidence type="ECO:0000313" key="16">
    <source>
        <dbReference type="Proteomes" id="UP000625711"/>
    </source>
</evidence>
<feature type="region of interest" description="Disordered" evidence="11">
    <location>
        <begin position="571"/>
        <end position="753"/>
    </location>
</feature>
<dbReference type="PANTHER" id="PTHR10199">
    <property type="entry name" value="THROMBOSPONDIN"/>
    <property type="match status" value="1"/>
</dbReference>
<dbReference type="SUPFAM" id="SSF49899">
    <property type="entry name" value="Concanavalin A-like lectins/glucanases"/>
    <property type="match status" value="1"/>
</dbReference>
<dbReference type="InterPro" id="IPR018097">
    <property type="entry name" value="EGF_Ca-bd_CS"/>
</dbReference>
<evidence type="ECO:0000256" key="1">
    <source>
        <dbReference type="ARBA" id="ARBA00009456"/>
    </source>
</evidence>
<evidence type="ECO:0000256" key="6">
    <source>
        <dbReference type="ARBA" id="ARBA00022889"/>
    </source>
</evidence>
<feature type="compositionally biased region" description="Basic and acidic residues" evidence="11">
    <location>
        <begin position="611"/>
        <end position="625"/>
    </location>
</feature>
<sequence>MACRGLPTTLLLLLGTAWIVESATLDLGISKQLENVIKKDNFVITLKHIKPKKRSHGIDSLFTVDFPGAENKFSLLLDKKHKKIIVETMEDSRIREQSFIVDALQEDNKIIKTLMLSVNQSQPGAHANLYIDCVSYGMVATPKSMREMYEEMKNPRLEVFHEKKHYMEVEGHRDFKAVLSKNECPLPVEKYVDDIPIEQSYNHLKDDHSFQSQQPYGPSTIDYRGDIPMVTTLDDVGLITAINQLIKVVNMEVQKCQGQAEAFDKLRRVIEECELCKPRQDVMLPSCATHPPNCAPNVQCYDTSAGPRCGPCPSGYVGNGYECRPERTCADRPCYDGVECRDTSDGYRCGPCPRGYEGDGVTCRSRNPCDYSPCLPGSHCSPISEPPYYYCSGCPEGFTGNGSNCYDIDECDLVQPCDPNVECTNLSPGYRCGSCPPGFRGSSGSQGVGIEEASRNRQQCVDIDECQEMRVCVEHSRCMNTQGSYICGPCEHGYYGNQTVGCHQSEGLCQNGVRCHERARCVQLLWGEYACQCITGWAGNGEYCAPDKDADSWPDIELPCRDSRCRKDNCPDIPNSGQEDVDGDGIGNVCDPDPDGDGIIRGDNCPLHQNPDQRDSEREPDKIGDVCDNCPYVPNTDQMDIDGDGLGDACDPDRDDDGILNEQDNCPDIPNRDQADSDRDGIGDVCDNCPRRYNPGQEDSDDDLVGDACDSPEDIDHDGISDDRDNCKHRPNPDQRDTDGDGMGDECDDDLDGDGIINERDNCIYIYNRDQRDSNRNGIGDACEKNYDGDQYDDNYDNCPNNSLIYRTDFSKYQTVVLDPEGDSQIDPNWEIYNHGAEIVQTMNSDPGLAIGHDELEGVDFEGTFFVDTEIDDDYVGFIFSYQDNRNFYAVMWKKNQQTYWQSVPFRAIAEPGIQIKLVQSSTGPGQLLRNSLWHTGDTPNQVRLLWKDPRNVGWKERTSYRWFLIHRPRIGLIRLKIFEGENMVADSGNIFDSTLRGGQLGVLCFSQEQIIWSDLAYRCNENLKEEIWRELPPSLRNRIHVDNTVYRHVQDPNPNNY</sequence>
<evidence type="ECO:0000256" key="3">
    <source>
        <dbReference type="ARBA" id="ARBA00022729"/>
    </source>
</evidence>
<dbReference type="InterPro" id="IPR003367">
    <property type="entry name" value="Thrombospondin_3-like_rpt"/>
</dbReference>
<feature type="repeat" description="TSP type-3" evidence="10">
    <location>
        <begin position="736"/>
        <end position="771"/>
    </location>
</feature>
<dbReference type="PANTHER" id="PTHR10199:SF100">
    <property type="entry name" value="THROMBOSPONDIN, ISOFORM A"/>
    <property type="match status" value="1"/>
</dbReference>
<feature type="compositionally biased region" description="Acidic residues" evidence="11">
    <location>
        <begin position="740"/>
        <end position="753"/>
    </location>
</feature>
<dbReference type="FunFam" id="4.10.1080.10:FF:000002">
    <property type="entry name" value="Thrombospondin 3"/>
    <property type="match status" value="1"/>
</dbReference>
<keyword evidence="8" id="KW-0325">Glycoprotein</keyword>
<evidence type="ECO:0000259" key="13">
    <source>
        <dbReference type="PROSITE" id="PS50026"/>
    </source>
</evidence>